<name>A0A0R1WP16_9LACO</name>
<gene>
    <name evidence="1" type="ORF">FC40_GL000030</name>
</gene>
<dbReference type="EMBL" id="AZGD01000042">
    <property type="protein sequence ID" value="KRM19487.1"/>
    <property type="molecule type" value="Genomic_DNA"/>
</dbReference>
<proteinExistence type="predicted"/>
<keyword evidence="2" id="KW-1185">Reference proteome</keyword>
<evidence type="ECO:0000313" key="1">
    <source>
        <dbReference type="EMBL" id="KRM19487.1"/>
    </source>
</evidence>
<dbReference type="Proteomes" id="UP000051054">
    <property type="component" value="Unassembled WGS sequence"/>
</dbReference>
<comment type="caution">
    <text evidence="1">The sequence shown here is derived from an EMBL/GenBank/DDBJ whole genome shotgun (WGS) entry which is preliminary data.</text>
</comment>
<dbReference type="AlphaFoldDB" id="A0A0R1WP16"/>
<sequence>MGKGIYFGNSKSDINGYNKDSYTTVYATMNNNAKLFDLVEASKAIGSLIKSETDLMVEYRKN</sequence>
<dbReference type="PATRIC" id="fig|1423755.3.peg.33"/>
<protein>
    <submittedName>
        <fullName evidence="1">Uncharacterized protein</fullName>
    </submittedName>
</protein>
<organism evidence="1 2">
    <name type="scientific">Ligilactobacillus hayakitensis DSM 18933 = JCM 14209</name>
    <dbReference type="NCBI Taxonomy" id="1423755"/>
    <lineage>
        <taxon>Bacteria</taxon>
        <taxon>Bacillati</taxon>
        <taxon>Bacillota</taxon>
        <taxon>Bacilli</taxon>
        <taxon>Lactobacillales</taxon>
        <taxon>Lactobacillaceae</taxon>
        <taxon>Ligilactobacillus</taxon>
    </lineage>
</organism>
<dbReference type="STRING" id="1423755.FC40_GL000030"/>
<reference evidence="1 2" key="1">
    <citation type="journal article" date="2015" name="Genome Announc.">
        <title>Expanding the biotechnology potential of lactobacilli through comparative genomics of 213 strains and associated genera.</title>
        <authorList>
            <person name="Sun Z."/>
            <person name="Harris H.M."/>
            <person name="McCann A."/>
            <person name="Guo C."/>
            <person name="Argimon S."/>
            <person name="Zhang W."/>
            <person name="Yang X."/>
            <person name="Jeffery I.B."/>
            <person name="Cooney J.C."/>
            <person name="Kagawa T.F."/>
            <person name="Liu W."/>
            <person name="Song Y."/>
            <person name="Salvetti E."/>
            <person name="Wrobel A."/>
            <person name="Rasinkangas P."/>
            <person name="Parkhill J."/>
            <person name="Rea M.C."/>
            <person name="O'Sullivan O."/>
            <person name="Ritari J."/>
            <person name="Douillard F.P."/>
            <person name="Paul Ross R."/>
            <person name="Yang R."/>
            <person name="Briner A.E."/>
            <person name="Felis G.E."/>
            <person name="de Vos W.M."/>
            <person name="Barrangou R."/>
            <person name="Klaenhammer T.R."/>
            <person name="Caufield P.W."/>
            <person name="Cui Y."/>
            <person name="Zhang H."/>
            <person name="O'Toole P.W."/>
        </authorList>
    </citation>
    <scope>NUCLEOTIDE SEQUENCE [LARGE SCALE GENOMIC DNA]</scope>
    <source>
        <strain evidence="1 2">DSM 18933</strain>
    </source>
</reference>
<evidence type="ECO:0000313" key="2">
    <source>
        <dbReference type="Proteomes" id="UP000051054"/>
    </source>
</evidence>
<accession>A0A0R1WP16</accession>